<dbReference type="NCBIfam" id="TIGR01764">
    <property type="entry name" value="excise"/>
    <property type="match status" value="1"/>
</dbReference>
<comment type="caution">
    <text evidence="1">The sequence shown here is derived from an EMBL/GenBank/DDBJ whole genome shotgun (WGS) entry which is preliminary data.</text>
</comment>
<dbReference type="EMBL" id="BJNT01000021">
    <property type="protein sequence ID" value="GEC87184.1"/>
    <property type="molecule type" value="Genomic_DNA"/>
</dbReference>
<dbReference type="AlphaFoldDB" id="A0A4Y4C6X4"/>
<gene>
    <name evidence="1" type="ORF">CVA01_24980</name>
</gene>
<evidence type="ECO:0000313" key="2">
    <source>
        <dbReference type="Proteomes" id="UP000319986"/>
    </source>
</evidence>
<dbReference type="GeneID" id="82888591"/>
<dbReference type="GO" id="GO:0003677">
    <property type="term" value="F:DNA binding"/>
    <property type="evidence" value="ECO:0007669"/>
    <property type="project" value="InterPro"/>
</dbReference>
<dbReference type="Proteomes" id="UP000319986">
    <property type="component" value="Unassembled WGS sequence"/>
</dbReference>
<name>A0A4Y4C6X4_9CORY</name>
<sequence>MSEPHYISVKKAQEVLGVSRQTVMRRLEDGTFTRYAVGGLLRLDLNEIHDVMRASANTTD</sequence>
<accession>A0A4Y4C6X4</accession>
<organism evidence="1 2">
    <name type="scientific">Corynebacterium variabile</name>
    <dbReference type="NCBI Taxonomy" id="1727"/>
    <lineage>
        <taxon>Bacteria</taxon>
        <taxon>Bacillati</taxon>
        <taxon>Actinomycetota</taxon>
        <taxon>Actinomycetes</taxon>
        <taxon>Mycobacteriales</taxon>
        <taxon>Corynebacteriaceae</taxon>
        <taxon>Corynebacterium</taxon>
    </lineage>
</organism>
<dbReference type="InterPro" id="IPR010093">
    <property type="entry name" value="SinI_DNA-bd"/>
</dbReference>
<reference evidence="1 2" key="1">
    <citation type="submission" date="2019-06" db="EMBL/GenBank/DDBJ databases">
        <title>Whole genome shotgun sequence of Corynebacterium variabile NBRC 15286.</title>
        <authorList>
            <person name="Hosoyama A."/>
            <person name="Uohara A."/>
            <person name="Ohji S."/>
            <person name="Ichikawa N."/>
        </authorList>
    </citation>
    <scope>NUCLEOTIDE SEQUENCE [LARGE SCALE GENOMIC DNA]</scope>
    <source>
        <strain evidence="1 2">NBRC 15286</strain>
    </source>
</reference>
<evidence type="ECO:0000313" key="1">
    <source>
        <dbReference type="EMBL" id="GEC87184.1"/>
    </source>
</evidence>
<protein>
    <submittedName>
        <fullName evidence="1">Uncharacterized protein</fullName>
    </submittedName>
</protein>
<dbReference type="RefSeq" id="WP_244938298.1">
    <property type="nucleotide sequence ID" value="NZ_BJNT01000021.1"/>
</dbReference>
<proteinExistence type="predicted"/>